<dbReference type="GO" id="GO:0015035">
    <property type="term" value="F:protein-disulfide reductase activity"/>
    <property type="evidence" value="ECO:0007669"/>
    <property type="project" value="UniProtKB-UniRule"/>
</dbReference>
<evidence type="ECO:0000256" key="3">
    <source>
        <dbReference type="ARBA" id="ARBA00022723"/>
    </source>
</evidence>
<dbReference type="AlphaFoldDB" id="A0AA42CV09"/>
<evidence type="ECO:0000256" key="5">
    <source>
        <dbReference type="ARBA" id="ARBA00023157"/>
    </source>
</evidence>
<feature type="domain" description="Thioredoxin" evidence="8">
    <location>
        <begin position="36"/>
        <end position="145"/>
    </location>
</feature>
<evidence type="ECO:0000259" key="8">
    <source>
        <dbReference type="PROSITE" id="PS51352"/>
    </source>
</evidence>
<accession>A0AA42CV09</accession>
<evidence type="ECO:0000256" key="4">
    <source>
        <dbReference type="ARBA" id="ARBA00022982"/>
    </source>
</evidence>
<evidence type="ECO:0000256" key="6">
    <source>
        <dbReference type="ARBA" id="ARBA00023284"/>
    </source>
</evidence>
<dbReference type="SUPFAM" id="SSF52833">
    <property type="entry name" value="Thioredoxin-like"/>
    <property type="match status" value="1"/>
</dbReference>
<dbReference type="Pfam" id="PF21352">
    <property type="entry name" value="Zn_ribbon_Thio2"/>
    <property type="match status" value="1"/>
</dbReference>
<reference evidence="9" key="1">
    <citation type="submission" date="2022-06" db="EMBL/GenBank/DDBJ databases">
        <title>Sphingomonas sp. nov. isolated from rhizosphere soil of tomato.</title>
        <authorList>
            <person name="Dong H."/>
            <person name="Gao R."/>
        </authorList>
    </citation>
    <scope>NUCLEOTIDE SEQUENCE</scope>
    <source>
        <strain evidence="9">MMSM24</strain>
    </source>
</reference>
<dbReference type="FunFam" id="3.40.30.10:FF:000001">
    <property type="entry name" value="Thioredoxin"/>
    <property type="match status" value="1"/>
</dbReference>
<organism evidence="9 10">
    <name type="scientific">Sphingomonas lycopersici</name>
    <dbReference type="NCBI Taxonomy" id="2951807"/>
    <lineage>
        <taxon>Bacteria</taxon>
        <taxon>Pseudomonadati</taxon>
        <taxon>Pseudomonadota</taxon>
        <taxon>Alphaproteobacteria</taxon>
        <taxon>Sphingomonadales</taxon>
        <taxon>Sphingomonadaceae</taxon>
        <taxon>Sphingomonas</taxon>
    </lineage>
</organism>
<keyword evidence="10" id="KW-1185">Reference proteome</keyword>
<keyword evidence="2" id="KW-0813">Transport</keyword>
<dbReference type="GO" id="GO:0046872">
    <property type="term" value="F:metal ion binding"/>
    <property type="evidence" value="ECO:0007669"/>
    <property type="project" value="UniProtKB-KW"/>
</dbReference>
<keyword evidence="6" id="KW-0676">Redox-active center</keyword>
<dbReference type="RefSeq" id="WP_265269439.1">
    <property type="nucleotide sequence ID" value="NZ_JANFAV010000010.1"/>
</dbReference>
<protein>
    <recommendedName>
        <fullName evidence="7">Thioredoxin</fullName>
    </recommendedName>
</protein>
<dbReference type="PROSITE" id="PS51352">
    <property type="entry name" value="THIOREDOXIN_2"/>
    <property type="match status" value="1"/>
</dbReference>
<dbReference type="PRINTS" id="PR00421">
    <property type="entry name" value="THIOREDOXIN"/>
</dbReference>
<dbReference type="InterPro" id="IPR049299">
    <property type="entry name" value="Thio2_N"/>
</dbReference>
<dbReference type="Gene3D" id="3.40.30.10">
    <property type="entry name" value="Glutaredoxin"/>
    <property type="match status" value="1"/>
</dbReference>
<dbReference type="GO" id="GO:0005737">
    <property type="term" value="C:cytoplasm"/>
    <property type="evidence" value="ECO:0007669"/>
    <property type="project" value="TreeGrafter"/>
</dbReference>
<dbReference type="Proteomes" id="UP001165565">
    <property type="component" value="Unassembled WGS sequence"/>
</dbReference>
<dbReference type="InterPro" id="IPR013766">
    <property type="entry name" value="Thioredoxin_domain"/>
</dbReference>
<dbReference type="NCBIfam" id="TIGR01068">
    <property type="entry name" value="thioredoxin"/>
    <property type="match status" value="1"/>
</dbReference>
<name>A0AA42CV09_9SPHN</name>
<dbReference type="EMBL" id="JANFAV010000010">
    <property type="protein sequence ID" value="MCW6536013.1"/>
    <property type="molecule type" value="Genomic_DNA"/>
</dbReference>
<evidence type="ECO:0000313" key="10">
    <source>
        <dbReference type="Proteomes" id="UP001165565"/>
    </source>
</evidence>
<keyword evidence="5" id="KW-1015">Disulfide bond</keyword>
<dbReference type="InterPro" id="IPR017937">
    <property type="entry name" value="Thioredoxin_CS"/>
</dbReference>
<dbReference type="Pfam" id="PF00085">
    <property type="entry name" value="Thioredoxin"/>
    <property type="match status" value="1"/>
</dbReference>
<gene>
    <name evidence="9" type="primary">trxC</name>
    <name evidence="9" type="ORF">NEE01_14625</name>
</gene>
<evidence type="ECO:0000256" key="1">
    <source>
        <dbReference type="ARBA" id="ARBA00008987"/>
    </source>
</evidence>
<evidence type="ECO:0000256" key="7">
    <source>
        <dbReference type="NCBIfam" id="TIGR01068"/>
    </source>
</evidence>
<dbReference type="NCBIfam" id="NF008229">
    <property type="entry name" value="PRK10996.1"/>
    <property type="match status" value="1"/>
</dbReference>
<sequence>MAESEIVICPACGTANRVPLGRLRDTPLCGKCGKPLFIGKPVAIDSVRFERLMRLGSLPVLVDFWAEWCGPCRMMAPHFEAAAAELEPAVRLAKVDIEAEQALAARFGIRSIPTIALFKAGQELGRHAGAIDRAALVRWVRSILT</sequence>
<evidence type="ECO:0000256" key="2">
    <source>
        <dbReference type="ARBA" id="ARBA00022448"/>
    </source>
</evidence>
<dbReference type="PROSITE" id="PS00194">
    <property type="entry name" value="THIOREDOXIN_1"/>
    <property type="match status" value="1"/>
</dbReference>
<proteinExistence type="inferred from homology"/>
<dbReference type="InterPro" id="IPR005746">
    <property type="entry name" value="Thioredoxin"/>
</dbReference>
<comment type="caution">
    <text evidence="9">The sequence shown here is derived from an EMBL/GenBank/DDBJ whole genome shotgun (WGS) entry which is preliminary data.</text>
</comment>
<comment type="similarity">
    <text evidence="1">Belongs to the thioredoxin family.</text>
</comment>
<keyword evidence="4" id="KW-0249">Electron transport</keyword>
<dbReference type="PANTHER" id="PTHR45663">
    <property type="entry name" value="GEO12009P1"/>
    <property type="match status" value="1"/>
</dbReference>
<dbReference type="PANTHER" id="PTHR45663:SF11">
    <property type="entry name" value="GEO12009P1"/>
    <property type="match status" value="1"/>
</dbReference>
<dbReference type="CDD" id="cd02947">
    <property type="entry name" value="TRX_family"/>
    <property type="match status" value="1"/>
</dbReference>
<dbReference type="Gene3D" id="2.30.30.380">
    <property type="entry name" value="Zn-finger domain of Sec23/24"/>
    <property type="match status" value="1"/>
</dbReference>
<dbReference type="InterPro" id="IPR036249">
    <property type="entry name" value="Thioredoxin-like_sf"/>
</dbReference>
<evidence type="ECO:0000313" key="9">
    <source>
        <dbReference type="EMBL" id="MCW6536013.1"/>
    </source>
</evidence>
<keyword evidence="3" id="KW-0479">Metal-binding</keyword>